<proteinExistence type="predicted"/>
<protein>
    <submittedName>
        <fullName evidence="2">Uncharacterized protein</fullName>
    </submittedName>
</protein>
<feature type="compositionally biased region" description="Basic and acidic residues" evidence="1">
    <location>
        <begin position="187"/>
        <end position="201"/>
    </location>
</feature>
<dbReference type="EMBL" id="MDSU01000007">
    <property type="protein sequence ID" value="OSS42770.1"/>
    <property type="molecule type" value="Genomic_DNA"/>
</dbReference>
<name>A0A1X4XZ17_9BACT</name>
<dbReference type="EMBL" id="MDSU01000003">
    <property type="protein sequence ID" value="OSS42845.1"/>
    <property type="molecule type" value="Genomic_DNA"/>
</dbReference>
<reference evidence="2 4" key="1">
    <citation type="journal article" date="2017" name="Front. Microbiol.">
        <title>Genome Sequence of Desulfurella amilsii Strain TR1 and Comparative Genomics of Desulfurellaceae Family.</title>
        <authorList>
            <person name="Florentino A.P."/>
            <person name="Stams A.J."/>
            <person name="Sanchez-Andrea I."/>
        </authorList>
    </citation>
    <scope>NUCLEOTIDE SEQUENCE [LARGE SCALE GENOMIC DNA]</scope>
    <source>
        <strain evidence="2 4">TR1</strain>
    </source>
</reference>
<organism evidence="2 4">
    <name type="scientific">Desulfurella amilsii</name>
    <dbReference type="NCBI Taxonomy" id="1562698"/>
    <lineage>
        <taxon>Bacteria</taxon>
        <taxon>Pseudomonadati</taxon>
        <taxon>Campylobacterota</taxon>
        <taxon>Desulfurellia</taxon>
        <taxon>Desulfurellales</taxon>
        <taxon>Desulfurellaceae</taxon>
        <taxon>Desulfurella</taxon>
    </lineage>
</organism>
<comment type="caution">
    <text evidence="2">The sequence shown here is derived from an EMBL/GenBank/DDBJ whole genome shotgun (WGS) entry which is preliminary data.</text>
</comment>
<evidence type="ECO:0000256" key="1">
    <source>
        <dbReference type="SAM" id="MobiDB-lite"/>
    </source>
</evidence>
<evidence type="ECO:0000313" key="2">
    <source>
        <dbReference type="EMBL" id="OSS42770.1"/>
    </source>
</evidence>
<keyword evidence="4" id="KW-1185">Reference proteome</keyword>
<feature type="compositionally biased region" description="Acidic residues" evidence="1">
    <location>
        <begin position="172"/>
        <end position="186"/>
    </location>
</feature>
<evidence type="ECO:0000313" key="3">
    <source>
        <dbReference type="EMBL" id="OSS42845.1"/>
    </source>
</evidence>
<dbReference type="STRING" id="1562698.DESAMIL20_326"/>
<sequence length="217" mass="25172">MSDAENAKKNQIMELFNFAFLRKDFKSNIDDLVMIHNFIDLFILMKLNSIYKSMDYTNFLFFLESQLLISHEHALILIENVKNLDVNELNILDSYSQIKGLINLFGENLIKSRVEFLPKTDEIDKLRAVNNKLIQLLMNSKIDIETVYNEVNQALADKEAKQALNEQAPGDESNESNESEIGENEIDDSKVSQKNENENKERKKGRPRKTQPDRSEK</sequence>
<evidence type="ECO:0000313" key="4">
    <source>
        <dbReference type="Proteomes" id="UP000194141"/>
    </source>
</evidence>
<gene>
    <name evidence="3" type="ORF">DESAMIL20_326</name>
    <name evidence="2" type="ORF">DESAMIL20_399</name>
</gene>
<dbReference type="AlphaFoldDB" id="A0A1X4XZ17"/>
<feature type="region of interest" description="Disordered" evidence="1">
    <location>
        <begin position="162"/>
        <end position="217"/>
    </location>
</feature>
<accession>A0A1X4XZ17</accession>
<dbReference type="Proteomes" id="UP000194141">
    <property type="component" value="Unassembled WGS sequence"/>
</dbReference>
<dbReference type="RefSeq" id="WP_086033144.1">
    <property type="nucleotide sequence ID" value="NZ_MDSU01000003.1"/>
</dbReference>